<feature type="compositionally biased region" description="Basic and acidic residues" evidence="1">
    <location>
        <begin position="269"/>
        <end position="290"/>
    </location>
</feature>
<dbReference type="InterPro" id="IPR004875">
    <property type="entry name" value="DDE_SF_endonuclease_dom"/>
</dbReference>
<dbReference type="GO" id="GO:0003676">
    <property type="term" value="F:nucleic acid binding"/>
    <property type="evidence" value="ECO:0007669"/>
    <property type="project" value="InterPro"/>
</dbReference>
<feature type="domain" description="DDE-1" evidence="2">
    <location>
        <begin position="629"/>
        <end position="733"/>
    </location>
</feature>
<dbReference type="OrthoDB" id="3341102at2759"/>
<feature type="compositionally biased region" description="Basic and acidic residues" evidence="1">
    <location>
        <begin position="212"/>
        <end position="261"/>
    </location>
</feature>
<name>A0A4S8M973_DENBC</name>
<reference evidence="3 4" key="1">
    <citation type="journal article" date="2019" name="Nat. Ecol. Evol.">
        <title>Megaphylogeny resolves global patterns of mushroom evolution.</title>
        <authorList>
            <person name="Varga T."/>
            <person name="Krizsan K."/>
            <person name="Foldi C."/>
            <person name="Dima B."/>
            <person name="Sanchez-Garcia M."/>
            <person name="Sanchez-Ramirez S."/>
            <person name="Szollosi G.J."/>
            <person name="Szarkandi J.G."/>
            <person name="Papp V."/>
            <person name="Albert L."/>
            <person name="Andreopoulos W."/>
            <person name="Angelini C."/>
            <person name="Antonin V."/>
            <person name="Barry K.W."/>
            <person name="Bougher N.L."/>
            <person name="Buchanan P."/>
            <person name="Buyck B."/>
            <person name="Bense V."/>
            <person name="Catcheside P."/>
            <person name="Chovatia M."/>
            <person name="Cooper J."/>
            <person name="Damon W."/>
            <person name="Desjardin D."/>
            <person name="Finy P."/>
            <person name="Geml J."/>
            <person name="Haridas S."/>
            <person name="Hughes K."/>
            <person name="Justo A."/>
            <person name="Karasinski D."/>
            <person name="Kautmanova I."/>
            <person name="Kiss B."/>
            <person name="Kocsube S."/>
            <person name="Kotiranta H."/>
            <person name="LaButti K.M."/>
            <person name="Lechner B.E."/>
            <person name="Liimatainen K."/>
            <person name="Lipzen A."/>
            <person name="Lukacs Z."/>
            <person name="Mihaltcheva S."/>
            <person name="Morgado L.N."/>
            <person name="Niskanen T."/>
            <person name="Noordeloos M.E."/>
            <person name="Ohm R.A."/>
            <person name="Ortiz-Santana B."/>
            <person name="Ovrebo C."/>
            <person name="Racz N."/>
            <person name="Riley R."/>
            <person name="Savchenko A."/>
            <person name="Shiryaev A."/>
            <person name="Soop K."/>
            <person name="Spirin V."/>
            <person name="Szebenyi C."/>
            <person name="Tomsovsky M."/>
            <person name="Tulloss R.E."/>
            <person name="Uehling J."/>
            <person name="Grigoriev I.V."/>
            <person name="Vagvolgyi C."/>
            <person name="Papp T."/>
            <person name="Martin F.M."/>
            <person name="Miettinen O."/>
            <person name="Hibbett D.S."/>
            <person name="Nagy L.G."/>
        </authorList>
    </citation>
    <scope>NUCLEOTIDE SEQUENCE [LARGE SCALE GENOMIC DNA]</scope>
    <source>
        <strain evidence="3 4">CBS 962.96</strain>
    </source>
</reference>
<evidence type="ECO:0000259" key="2">
    <source>
        <dbReference type="Pfam" id="PF03184"/>
    </source>
</evidence>
<organism evidence="3 4">
    <name type="scientific">Dendrothele bispora (strain CBS 962.96)</name>
    <dbReference type="NCBI Taxonomy" id="1314807"/>
    <lineage>
        <taxon>Eukaryota</taxon>
        <taxon>Fungi</taxon>
        <taxon>Dikarya</taxon>
        <taxon>Basidiomycota</taxon>
        <taxon>Agaricomycotina</taxon>
        <taxon>Agaricomycetes</taxon>
        <taxon>Agaricomycetidae</taxon>
        <taxon>Agaricales</taxon>
        <taxon>Agaricales incertae sedis</taxon>
        <taxon>Dendrothele</taxon>
    </lineage>
</organism>
<evidence type="ECO:0000313" key="4">
    <source>
        <dbReference type="Proteomes" id="UP000297245"/>
    </source>
</evidence>
<evidence type="ECO:0000256" key="1">
    <source>
        <dbReference type="SAM" id="MobiDB-lite"/>
    </source>
</evidence>
<sequence length="824" mass="94485">MASKKKNERPSTGPSQHLIERIHYLRTLLKNLPDTLPLDPPSHQSTYHFFLAEEDVEERGVFGAVSHSLEITFRQQHDGLIHFEERGQRLEEGLIKMLKDGVKKMTDGDRKAFEDAWLERLIQCAKADGATTVKNKQKGPELKPSEKPAKKKQRTLEKPIEINTSDSGEDSETHLPHKSSTHSANPPNPTEIDVQPPQTMVPKRLKQQTLKISKDTRTEEEKRVAMLKRMREAEQKQAEYEEKQERLKQEQQDRKRMLARERQKRHREKAKEEKEAAVRLGEKESTKDSDNVNNVLMRGADAEKAVEPMDKRDVAEVSRAGYEEWRERRNGTLGGAKRERAERTNWFHAFLFPPIERAMRKAGWSEAYAVKILQKEAPHIYTHLHKGTIHKWKEPGSKTHAWSESTLKKIKNRHALTGSGRTGALTRYPDVVAAIKKSLLDLRRSGMIVNVLIARSVMMGHIQEMHPEILTSHFQCTEWYVRSFLQSAMNWSPRVGTRAAAKLPADADEQCERAFFRLAYALHWNNIPPKLLINVDQQGMYVLPNCSTTWETTGVKQVDVVAKEEKRAYTVLVGSTSVGDILPFQVVWGGKTAASLPKEDAPGMADARRHGFHFAFAASESSPRSHFSTLKTMKEYIEEVIQPYIDKIITEDDKLTKDQTAILFIDAYPVHTGKEFRAYIFKDHPNIILIFVPANCTGKFQPADVGLQRPIKHMLKQSLFEWMARVHQEQIANGAQPEEIKLTTSLPKLRDASVAGLVRVYDYMKTTRGERLIKKSWEKCIAKEYNLSPECLTSRQTHTALRNYLKRTQSLMRRSDREPALLWA</sequence>
<feature type="compositionally biased region" description="Basic and acidic residues" evidence="1">
    <location>
        <begin position="138"/>
        <end position="160"/>
    </location>
</feature>
<protein>
    <recommendedName>
        <fullName evidence="2">DDE-1 domain-containing protein</fullName>
    </recommendedName>
</protein>
<accession>A0A4S8M973</accession>
<dbReference type="Pfam" id="PF03184">
    <property type="entry name" value="DDE_1"/>
    <property type="match status" value="1"/>
</dbReference>
<proteinExistence type="predicted"/>
<keyword evidence="4" id="KW-1185">Reference proteome</keyword>
<dbReference type="EMBL" id="ML179126">
    <property type="protein sequence ID" value="THU98947.1"/>
    <property type="molecule type" value="Genomic_DNA"/>
</dbReference>
<dbReference type="Proteomes" id="UP000297245">
    <property type="component" value="Unassembled WGS sequence"/>
</dbReference>
<evidence type="ECO:0000313" key="3">
    <source>
        <dbReference type="EMBL" id="THU98947.1"/>
    </source>
</evidence>
<feature type="region of interest" description="Disordered" evidence="1">
    <location>
        <begin position="132"/>
        <end position="290"/>
    </location>
</feature>
<gene>
    <name evidence="3" type="ORF">K435DRAFT_659821</name>
</gene>
<dbReference type="AlphaFoldDB" id="A0A4S8M973"/>